<dbReference type="PANTHER" id="PTHR10584:SF166">
    <property type="entry name" value="RIBOKINASE"/>
    <property type="match status" value="1"/>
</dbReference>
<reference evidence="5" key="1">
    <citation type="submission" date="2009-09" db="EMBL/GenBank/DDBJ databases">
        <title>The complete chromosome of Sebaldella termitidis ATCC 33386.</title>
        <authorList>
            <consortium name="US DOE Joint Genome Institute (JGI-PGF)"/>
            <person name="Lucas S."/>
            <person name="Copeland A."/>
            <person name="Lapidus A."/>
            <person name="Glavina del Rio T."/>
            <person name="Dalin E."/>
            <person name="Tice H."/>
            <person name="Bruce D."/>
            <person name="Goodwin L."/>
            <person name="Pitluck S."/>
            <person name="Kyrpides N."/>
            <person name="Mavromatis K."/>
            <person name="Ivanova N."/>
            <person name="Mikhailova N."/>
            <person name="Sims D."/>
            <person name="Meincke L."/>
            <person name="Brettin T."/>
            <person name="Detter J.C."/>
            <person name="Han C."/>
            <person name="Larimer F."/>
            <person name="Land M."/>
            <person name="Hauser L."/>
            <person name="Markowitz V."/>
            <person name="Cheng J.F."/>
            <person name="Hugenholtz P."/>
            <person name="Woyke T."/>
            <person name="Wu D."/>
            <person name="Eisen J.A."/>
        </authorList>
    </citation>
    <scope>NUCLEOTIDE SEQUENCE [LARGE SCALE GENOMIC DNA]</scope>
    <source>
        <strain evidence="5">ATCC 33386 / NCTC 11300</strain>
    </source>
</reference>
<name>D1AJ82_SEBTE</name>
<protein>
    <submittedName>
        <fullName evidence="4">PfkB domain protein</fullName>
    </submittedName>
</protein>
<dbReference type="PANTHER" id="PTHR10584">
    <property type="entry name" value="SUGAR KINASE"/>
    <property type="match status" value="1"/>
</dbReference>
<evidence type="ECO:0000259" key="3">
    <source>
        <dbReference type="Pfam" id="PF00294"/>
    </source>
</evidence>
<dbReference type="HOGENOM" id="CLU_027634_11_2_0"/>
<dbReference type="GO" id="GO:0016301">
    <property type="term" value="F:kinase activity"/>
    <property type="evidence" value="ECO:0007669"/>
    <property type="project" value="UniProtKB-KW"/>
</dbReference>
<dbReference type="InterPro" id="IPR036390">
    <property type="entry name" value="WH_DNA-bd_sf"/>
</dbReference>
<proteinExistence type="predicted"/>
<dbReference type="Gene3D" id="3.40.1190.20">
    <property type="match status" value="1"/>
</dbReference>
<evidence type="ECO:0000313" key="5">
    <source>
        <dbReference type="Proteomes" id="UP000000845"/>
    </source>
</evidence>
<keyword evidence="2" id="KW-0418">Kinase</keyword>
<dbReference type="EMBL" id="CP001739">
    <property type="protein sequence ID" value="ACZ08770.1"/>
    <property type="molecule type" value="Genomic_DNA"/>
</dbReference>
<dbReference type="InterPro" id="IPR011611">
    <property type="entry name" value="PfkB_dom"/>
</dbReference>
<accession>D1AJ82</accession>
<keyword evidence="1" id="KW-0808">Transferase</keyword>
<dbReference type="Gene3D" id="1.10.10.10">
    <property type="entry name" value="Winged helix-like DNA-binding domain superfamily/Winged helix DNA-binding domain"/>
    <property type="match status" value="1"/>
</dbReference>
<feature type="domain" description="Carbohydrate kinase PfkB" evidence="3">
    <location>
        <begin position="59"/>
        <end position="346"/>
    </location>
</feature>
<keyword evidence="5" id="KW-1185">Reference proteome</keyword>
<dbReference type="InterPro" id="IPR036388">
    <property type="entry name" value="WH-like_DNA-bd_sf"/>
</dbReference>
<dbReference type="KEGG" id="str:Sterm_1913"/>
<dbReference type="Pfam" id="PF00294">
    <property type="entry name" value="PfkB"/>
    <property type="match status" value="1"/>
</dbReference>
<dbReference type="STRING" id="526218.Sterm_1913"/>
<dbReference type="eggNOG" id="COG0524">
    <property type="taxonomic scope" value="Bacteria"/>
</dbReference>
<dbReference type="Proteomes" id="UP000000845">
    <property type="component" value="Chromosome"/>
</dbReference>
<sequence length="363" mass="40130">MTEREREILHLIRENPMISQEEIAKKIGITRTSVAVHISNIMKKGIILGKGYIINESPYIMVIGGTNVDIQGFSRSELRAHDSNPGYVGVSFGGVGKNIAENIARLDINTKFITVFGNDLYGEKIKDHLNKLDIDVSDSLILENEETSIYLSILDSNGEMNVAISSMEIFKKLKPEYLKARNKKIEGAEIIIVDTNLEKEAINYIMGYNTKTKIMLDTVSTKKSEKVKDIIGKFHTIKPNKIEAELLSGIKINSDSDLDRAGKFFLEAGIKNIFITLGSDGVYYINDKKKGIIKNPKVTPVNVTGGGDAFVAGIAHAEFMGKDIDEAAKFGIGASILTILDENTISDKISVENIENKIKEMKL</sequence>
<dbReference type="PROSITE" id="PS00584">
    <property type="entry name" value="PFKB_KINASES_2"/>
    <property type="match status" value="1"/>
</dbReference>
<evidence type="ECO:0000256" key="1">
    <source>
        <dbReference type="ARBA" id="ARBA00022679"/>
    </source>
</evidence>
<evidence type="ECO:0000313" key="4">
    <source>
        <dbReference type="EMBL" id="ACZ08770.1"/>
    </source>
</evidence>
<dbReference type="InterPro" id="IPR002173">
    <property type="entry name" value="Carboh/pur_kinase_PfkB_CS"/>
</dbReference>
<organism evidence="4 5">
    <name type="scientific">Sebaldella termitidis (strain ATCC 33386 / NCTC 11300)</name>
    <dbReference type="NCBI Taxonomy" id="526218"/>
    <lineage>
        <taxon>Bacteria</taxon>
        <taxon>Fusobacteriati</taxon>
        <taxon>Fusobacteriota</taxon>
        <taxon>Fusobacteriia</taxon>
        <taxon>Fusobacteriales</taxon>
        <taxon>Leptotrichiaceae</taxon>
        <taxon>Sebaldella</taxon>
    </lineage>
</organism>
<dbReference type="PRINTS" id="PR00033">
    <property type="entry name" value="HTHASNC"/>
</dbReference>
<dbReference type="RefSeq" id="WP_012861364.1">
    <property type="nucleotide sequence ID" value="NC_013517.1"/>
</dbReference>
<dbReference type="Pfam" id="PF13412">
    <property type="entry name" value="HTH_24"/>
    <property type="match status" value="1"/>
</dbReference>
<dbReference type="eggNOG" id="COG1522">
    <property type="taxonomic scope" value="Bacteria"/>
</dbReference>
<gene>
    <name evidence="4" type="ordered locus">Sterm_1913</name>
</gene>
<dbReference type="SUPFAM" id="SSF53613">
    <property type="entry name" value="Ribokinase-like"/>
    <property type="match status" value="1"/>
</dbReference>
<dbReference type="AlphaFoldDB" id="D1AJ82"/>
<dbReference type="CDD" id="cd01941">
    <property type="entry name" value="YeiC_kinase_like"/>
    <property type="match status" value="1"/>
</dbReference>
<evidence type="ECO:0000256" key="2">
    <source>
        <dbReference type="ARBA" id="ARBA00022777"/>
    </source>
</evidence>
<dbReference type="GO" id="GO:0043565">
    <property type="term" value="F:sequence-specific DNA binding"/>
    <property type="evidence" value="ECO:0007669"/>
    <property type="project" value="InterPro"/>
</dbReference>
<dbReference type="InterPro" id="IPR029056">
    <property type="entry name" value="Ribokinase-like"/>
</dbReference>
<dbReference type="SUPFAM" id="SSF46785">
    <property type="entry name" value="Winged helix' DNA-binding domain"/>
    <property type="match status" value="1"/>
</dbReference>
<reference evidence="4 5" key="2">
    <citation type="journal article" date="2010" name="Stand. Genomic Sci.">
        <title>Complete genome sequence of Sebaldella termitidis type strain (NCTC 11300).</title>
        <authorList>
            <person name="Harmon-Smith M."/>
            <person name="Celia L."/>
            <person name="Chertkov O."/>
            <person name="Lapidus A."/>
            <person name="Copeland A."/>
            <person name="Glavina Del Rio T."/>
            <person name="Nolan M."/>
            <person name="Lucas S."/>
            <person name="Tice H."/>
            <person name="Cheng J.F."/>
            <person name="Han C."/>
            <person name="Detter J.C."/>
            <person name="Bruce D."/>
            <person name="Goodwin L."/>
            <person name="Pitluck S."/>
            <person name="Pati A."/>
            <person name="Liolios K."/>
            <person name="Ivanova N."/>
            <person name="Mavromatis K."/>
            <person name="Mikhailova N."/>
            <person name="Chen A."/>
            <person name="Palaniappan K."/>
            <person name="Land M."/>
            <person name="Hauser L."/>
            <person name="Chang Y.J."/>
            <person name="Jeffries C.D."/>
            <person name="Brettin T."/>
            <person name="Goker M."/>
            <person name="Beck B."/>
            <person name="Bristow J."/>
            <person name="Eisen J.A."/>
            <person name="Markowitz V."/>
            <person name="Hugenholtz P."/>
            <person name="Kyrpides N.C."/>
            <person name="Klenk H.P."/>
            <person name="Chen F."/>
        </authorList>
    </citation>
    <scope>NUCLEOTIDE SEQUENCE [LARGE SCALE GENOMIC DNA]</scope>
    <source>
        <strain evidence="5">ATCC 33386 / NCTC 11300</strain>
    </source>
</reference>
<dbReference type="InterPro" id="IPR000485">
    <property type="entry name" value="AsnC-type_HTH_dom"/>
</dbReference>